<dbReference type="Gene3D" id="3.40.710.10">
    <property type="entry name" value="DD-peptidase/beta-lactamase superfamily"/>
    <property type="match status" value="1"/>
</dbReference>
<name>A0ABY6Q796_9GAMM</name>
<reference evidence="3 4" key="1">
    <citation type="submission" date="2019-02" db="EMBL/GenBank/DDBJ databases">
        <title>Halieaceae_genomes.</title>
        <authorList>
            <person name="Li S.-H."/>
        </authorList>
    </citation>
    <scope>NUCLEOTIDE SEQUENCE [LARGE SCALE GENOMIC DNA]</scope>
    <source>
        <strain evidence="3 4">JH123</strain>
    </source>
</reference>
<dbReference type="SUPFAM" id="SSF56601">
    <property type="entry name" value="beta-lactamase/transpeptidase-like"/>
    <property type="match status" value="1"/>
</dbReference>
<feature type="domain" description="Beta-lactamase-related" evidence="2">
    <location>
        <begin position="111"/>
        <end position="384"/>
    </location>
</feature>
<dbReference type="PANTHER" id="PTHR43283:SF14">
    <property type="entry name" value="BLL8153 PROTEIN"/>
    <property type="match status" value="1"/>
</dbReference>
<protein>
    <submittedName>
        <fullName evidence="3">Class A beta-lactamase-related serine hydrolase</fullName>
    </submittedName>
</protein>
<dbReference type="InterPro" id="IPR050789">
    <property type="entry name" value="Diverse_Enzym_Activities"/>
</dbReference>
<organism evidence="3 4">
    <name type="scientific">Candidatus Paraluminiphilus aquimaris</name>
    <dbReference type="NCBI Taxonomy" id="2518994"/>
    <lineage>
        <taxon>Bacteria</taxon>
        <taxon>Pseudomonadati</taxon>
        <taxon>Pseudomonadota</taxon>
        <taxon>Gammaproteobacteria</taxon>
        <taxon>Cellvibrionales</taxon>
        <taxon>Halieaceae</taxon>
        <taxon>Candidatus Paraluminiphilus</taxon>
    </lineage>
</organism>
<keyword evidence="3" id="KW-0378">Hydrolase</keyword>
<dbReference type="Proteomes" id="UP001317963">
    <property type="component" value="Chromosome"/>
</dbReference>
<feature type="chain" id="PRO_5046015318" evidence="1">
    <location>
        <begin position="25"/>
        <end position="399"/>
    </location>
</feature>
<sequence length="399" mass="43036">MRSLLTALTLSVITLSAIALPASAATNQEVEGFLERLKSGDLDANVLLYPTADRRVAFAHINAWMPTRPLFPSEKPYALTTEIDRDLERVSYQVGGETFTVGDFLKREPLLGMAVVKGDTIKLEHYAEDHSPESVWISFSVTKSFTSTLIGAAVKDGFIGSIEDTVETYLPRLKGTAYGAVSIKNILQMSSGVAWNEDYADPDSDVAKAGTFQGTQLTDYLGTLPQKHKPGAVFNYNTAESNLLGEVLRAAVGNSATDYMNAKVWQGFGMEHWGNWMQSAPFAGETGGCCISASIRDYARLGIFVKNGAVNAVGESIVPDGWMAEATSPSKGYEGYGYKWWLYGGGTYMAEGIFGQFIFIDPNRDVVISMHSNAPAAVDTNYHAHANAAMTAIAAALGS</sequence>
<dbReference type="GO" id="GO:0016787">
    <property type="term" value="F:hydrolase activity"/>
    <property type="evidence" value="ECO:0007669"/>
    <property type="project" value="UniProtKB-KW"/>
</dbReference>
<gene>
    <name evidence="3" type="ORF">E0F26_07170</name>
</gene>
<evidence type="ECO:0000256" key="1">
    <source>
        <dbReference type="SAM" id="SignalP"/>
    </source>
</evidence>
<dbReference type="InterPro" id="IPR012338">
    <property type="entry name" value="Beta-lactam/transpept-like"/>
</dbReference>
<dbReference type="EMBL" id="CP036501">
    <property type="protein sequence ID" value="UZP74531.1"/>
    <property type="molecule type" value="Genomic_DNA"/>
</dbReference>
<keyword evidence="1" id="KW-0732">Signal</keyword>
<keyword evidence="4" id="KW-1185">Reference proteome</keyword>
<proteinExistence type="predicted"/>
<evidence type="ECO:0000313" key="3">
    <source>
        <dbReference type="EMBL" id="UZP74531.1"/>
    </source>
</evidence>
<evidence type="ECO:0000313" key="4">
    <source>
        <dbReference type="Proteomes" id="UP001317963"/>
    </source>
</evidence>
<accession>A0ABY6Q796</accession>
<dbReference type="Pfam" id="PF00144">
    <property type="entry name" value="Beta-lactamase"/>
    <property type="match status" value="1"/>
</dbReference>
<dbReference type="RefSeq" id="WP_279240983.1">
    <property type="nucleotide sequence ID" value="NZ_CP036501.1"/>
</dbReference>
<dbReference type="InterPro" id="IPR001466">
    <property type="entry name" value="Beta-lactam-related"/>
</dbReference>
<feature type="signal peptide" evidence="1">
    <location>
        <begin position="1"/>
        <end position="24"/>
    </location>
</feature>
<evidence type="ECO:0000259" key="2">
    <source>
        <dbReference type="Pfam" id="PF00144"/>
    </source>
</evidence>
<dbReference type="PANTHER" id="PTHR43283">
    <property type="entry name" value="BETA-LACTAMASE-RELATED"/>
    <property type="match status" value="1"/>
</dbReference>